<dbReference type="AlphaFoldDB" id="A0A9N7TV12"/>
<name>A0A9N7TV12_PLEPL</name>
<keyword evidence="3" id="KW-1185">Reference proteome</keyword>
<dbReference type="Proteomes" id="UP001153269">
    <property type="component" value="Unassembled WGS sequence"/>
</dbReference>
<comment type="caution">
    <text evidence="2">The sequence shown here is derived from an EMBL/GenBank/DDBJ whole genome shotgun (WGS) entry which is preliminary data.</text>
</comment>
<organism evidence="2 3">
    <name type="scientific">Pleuronectes platessa</name>
    <name type="common">European plaice</name>
    <dbReference type="NCBI Taxonomy" id="8262"/>
    <lineage>
        <taxon>Eukaryota</taxon>
        <taxon>Metazoa</taxon>
        <taxon>Chordata</taxon>
        <taxon>Craniata</taxon>
        <taxon>Vertebrata</taxon>
        <taxon>Euteleostomi</taxon>
        <taxon>Actinopterygii</taxon>
        <taxon>Neopterygii</taxon>
        <taxon>Teleostei</taxon>
        <taxon>Neoteleostei</taxon>
        <taxon>Acanthomorphata</taxon>
        <taxon>Carangaria</taxon>
        <taxon>Pleuronectiformes</taxon>
        <taxon>Pleuronectoidei</taxon>
        <taxon>Pleuronectidae</taxon>
        <taxon>Pleuronectes</taxon>
    </lineage>
</organism>
<protein>
    <submittedName>
        <fullName evidence="2">Uncharacterized protein</fullName>
    </submittedName>
</protein>
<evidence type="ECO:0000313" key="3">
    <source>
        <dbReference type="Proteomes" id="UP001153269"/>
    </source>
</evidence>
<accession>A0A9N7TV12</accession>
<proteinExistence type="predicted"/>
<dbReference type="EMBL" id="CADEAL010000358">
    <property type="protein sequence ID" value="CAB1419021.1"/>
    <property type="molecule type" value="Genomic_DNA"/>
</dbReference>
<reference evidence="2" key="1">
    <citation type="submission" date="2020-03" db="EMBL/GenBank/DDBJ databases">
        <authorList>
            <person name="Weist P."/>
        </authorList>
    </citation>
    <scope>NUCLEOTIDE SEQUENCE</scope>
</reference>
<evidence type="ECO:0000313" key="2">
    <source>
        <dbReference type="EMBL" id="CAB1419021.1"/>
    </source>
</evidence>
<evidence type="ECO:0000256" key="1">
    <source>
        <dbReference type="SAM" id="MobiDB-lite"/>
    </source>
</evidence>
<gene>
    <name evidence="2" type="ORF">PLEPLA_LOCUS6849</name>
</gene>
<feature type="region of interest" description="Disordered" evidence="1">
    <location>
        <begin position="104"/>
        <end position="123"/>
    </location>
</feature>
<sequence>MAERSKAPDSRTDSFLVERDFWSPNGGVGSNPTSDIGFTSTFKETEMAERSKAPDSRTDSFLVNGISGLQMEAWRGYERAERRACELRVGCPMSGVTRVYIHTSHRHPHGGGGGGGASGNPAAAHTSVFFSEATFSRDKEEVTGEPGLCPRINPVICVKPGQRQSCVAMRESGLQACVNWLFLLDEASV</sequence>